<gene>
    <name evidence="2" type="ORF">DM484_30255</name>
</gene>
<organism evidence="2 3">
    <name type="scientific">Candidatus Methylumidiphilus alinenensis</name>
    <dbReference type="NCBI Taxonomy" id="2202197"/>
    <lineage>
        <taxon>Bacteria</taxon>
        <taxon>Pseudomonadati</taxon>
        <taxon>Pseudomonadota</taxon>
        <taxon>Gammaproteobacteria</taxon>
        <taxon>Methylococcales</taxon>
        <taxon>Candidatus Methylumidiphilus</taxon>
    </lineage>
</organism>
<reference evidence="2 3" key="1">
    <citation type="journal article" date="2018" name="Aquat. Microb. Ecol.">
        <title>Gammaproteobacterial methanotrophs dominate.</title>
        <authorList>
            <person name="Rissanen A.J."/>
            <person name="Saarenheimo J."/>
            <person name="Tiirola M."/>
            <person name="Peura S."/>
            <person name="Aalto S.L."/>
            <person name="Karvinen A."/>
            <person name="Nykanen H."/>
        </authorList>
    </citation>
    <scope>NUCLEOTIDE SEQUENCE [LARGE SCALE GENOMIC DNA]</scope>
    <source>
        <strain evidence="2">AMbin10</strain>
    </source>
</reference>
<dbReference type="Gene3D" id="3.30.460.10">
    <property type="entry name" value="Beta Polymerase, domain 2"/>
    <property type="match status" value="1"/>
</dbReference>
<protein>
    <submittedName>
        <fullName evidence="2">Nucleotidyltransferase domain-containing protein</fullName>
    </submittedName>
</protein>
<dbReference type="GO" id="GO:0016779">
    <property type="term" value="F:nucleotidyltransferase activity"/>
    <property type="evidence" value="ECO:0007669"/>
    <property type="project" value="InterPro"/>
</dbReference>
<sequence>MRLTPNQRKQILQVARLNFGADANVWLFGSRVDDTQRGGDVDLYVETAQASTLLPALRCKIALEESLDLHVDLVVKEPGKNKPIYQIAKKQGVQL</sequence>
<dbReference type="CDD" id="cd05403">
    <property type="entry name" value="NT_KNTase_like"/>
    <property type="match status" value="1"/>
</dbReference>
<dbReference type="EMBL" id="QJPH01000585">
    <property type="protein sequence ID" value="PZN69145.1"/>
    <property type="molecule type" value="Genomic_DNA"/>
</dbReference>
<feature type="domain" description="Polymerase nucleotidyl transferase" evidence="1">
    <location>
        <begin position="9"/>
        <end position="90"/>
    </location>
</feature>
<evidence type="ECO:0000313" key="3">
    <source>
        <dbReference type="Proteomes" id="UP000249396"/>
    </source>
</evidence>
<proteinExistence type="predicted"/>
<dbReference type="AlphaFoldDB" id="A0A2W4Q9E6"/>
<dbReference type="Proteomes" id="UP000249396">
    <property type="component" value="Unassembled WGS sequence"/>
</dbReference>
<dbReference type="InterPro" id="IPR043519">
    <property type="entry name" value="NT_sf"/>
</dbReference>
<evidence type="ECO:0000259" key="1">
    <source>
        <dbReference type="Pfam" id="PF01909"/>
    </source>
</evidence>
<comment type="caution">
    <text evidence="2">The sequence shown here is derived from an EMBL/GenBank/DDBJ whole genome shotgun (WGS) entry which is preliminary data.</text>
</comment>
<keyword evidence="2" id="KW-0808">Transferase</keyword>
<dbReference type="Pfam" id="PF01909">
    <property type="entry name" value="NTP_transf_2"/>
    <property type="match status" value="1"/>
</dbReference>
<name>A0A2W4Q9E6_9GAMM</name>
<accession>A0A2W4Q9E6</accession>
<dbReference type="InterPro" id="IPR002934">
    <property type="entry name" value="Polymerase_NTP_transf_dom"/>
</dbReference>
<evidence type="ECO:0000313" key="2">
    <source>
        <dbReference type="EMBL" id="PZN69145.1"/>
    </source>
</evidence>
<dbReference type="SUPFAM" id="SSF81301">
    <property type="entry name" value="Nucleotidyltransferase"/>
    <property type="match status" value="1"/>
</dbReference>